<gene>
    <name evidence="1" type="ORF">KME25_21660</name>
</gene>
<proteinExistence type="predicted"/>
<accession>A0A951PP53</accession>
<sequence>MTLDEFIQLLEKQERGPEFLPLALQAMWYEKRGDWDKAHQIVQNASDVDSAWVHAYLHRKEGDDSNARYWYRRSSQVEFKGELSKEWEQIVSDLLQKS</sequence>
<comment type="caution">
    <text evidence="1">The sequence shown here is derived from an EMBL/GenBank/DDBJ whole genome shotgun (WGS) entry which is preliminary data.</text>
</comment>
<protein>
    <submittedName>
        <fullName evidence="1">Uncharacterized protein</fullName>
    </submittedName>
</protein>
<dbReference type="SUPFAM" id="SSF81901">
    <property type="entry name" value="HCP-like"/>
    <property type="match status" value="1"/>
</dbReference>
<dbReference type="EMBL" id="JAHHIF010000034">
    <property type="protein sequence ID" value="MBW4547023.1"/>
    <property type="molecule type" value="Genomic_DNA"/>
</dbReference>
<reference evidence="1" key="2">
    <citation type="journal article" date="2022" name="Microbiol. Resour. Announc.">
        <title>Metagenome Sequencing to Explore Phylogenomics of Terrestrial Cyanobacteria.</title>
        <authorList>
            <person name="Ward R.D."/>
            <person name="Stajich J.E."/>
            <person name="Johansen J.R."/>
            <person name="Huntemann M."/>
            <person name="Clum A."/>
            <person name="Foster B."/>
            <person name="Foster B."/>
            <person name="Roux S."/>
            <person name="Palaniappan K."/>
            <person name="Varghese N."/>
            <person name="Mukherjee S."/>
            <person name="Reddy T.B.K."/>
            <person name="Daum C."/>
            <person name="Copeland A."/>
            <person name="Chen I.A."/>
            <person name="Ivanova N.N."/>
            <person name="Kyrpides N.C."/>
            <person name="Shapiro N."/>
            <person name="Eloe-Fadrosh E.A."/>
            <person name="Pietrasiak N."/>
        </authorList>
    </citation>
    <scope>NUCLEOTIDE SEQUENCE</scope>
    <source>
        <strain evidence="1">CPER-KK1</strain>
    </source>
</reference>
<organism evidence="1 2">
    <name type="scientific">Symplocastrum torsivum CPER-KK1</name>
    <dbReference type="NCBI Taxonomy" id="450513"/>
    <lineage>
        <taxon>Bacteria</taxon>
        <taxon>Bacillati</taxon>
        <taxon>Cyanobacteriota</taxon>
        <taxon>Cyanophyceae</taxon>
        <taxon>Oscillatoriophycideae</taxon>
        <taxon>Oscillatoriales</taxon>
        <taxon>Microcoleaceae</taxon>
        <taxon>Symplocastrum</taxon>
    </lineage>
</organism>
<evidence type="ECO:0000313" key="1">
    <source>
        <dbReference type="EMBL" id="MBW4547023.1"/>
    </source>
</evidence>
<dbReference type="AlphaFoldDB" id="A0A951PP53"/>
<name>A0A951PP53_9CYAN</name>
<evidence type="ECO:0000313" key="2">
    <source>
        <dbReference type="Proteomes" id="UP000753908"/>
    </source>
</evidence>
<dbReference type="Proteomes" id="UP000753908">
    <property type="component" value="Unassembled WGS sequence"/>
</dbReference>
<reference evidence="1" key="1">
    <citation type="submission" date="2021-05" db="EMBL/GenBank/DDBJ databases">
        <authorList>
            <person name="Pietrasiak N."/>
            <person name="Ward R."/>
            <person name="Stajich J.E."/>
            <person name="Kurbessoian T."/>
        </authorList>
    </citation>
    <scope>NUCLEOTIDE SEQUENCE</scope>
    <source>
        <strain evidence="1">CPER-KK1</strain>
    </source>
</reference>